<sequence length="126" mass="12583">MVDIAGEAFSQFTNLNITGEFRIQGVPIGPNTSPAGPTNSVQFNAGGGNFGGNANLSWDGSTLSVTGGVTASDFNGVILTTGGSASDFLNAQGNYVTAVTNPAGADTQLQFNDAGSFGANASLTWG</sequence>
<name>X1AD94_9ZZZZ</name>
<comment type="caution">
    <text evidence="1">The sequence shown here is derived from an EMBL/GenBank/DDBJ whole genome shotgun (WGS) entry which is preliminary data.</text>
</comment>
<accession>X1AD94</accession>
<evidence type="ECO:0000313" key="1">
    <source>
        <dbReference type="EMBL" id="GAG80445.1"/>
    </source>
</evidence>
<organism evidence="1">
    <name type="scientific">marine sediment metagenome</name>
    <dbReference type="NCBI Taxonomy" id="412755"/>
    <lineage>
        <taxon>unclassified sequences</taxon>
        <taxon>metagenomes</taxon>
        <taxon>ecological metagenomes</taxon>
    </lineage>
</organism>
<proteinExistence type="predicted"/>
<feature type="non-terminal residue" evidence="1">
    <location>
        <position position="126"/>
    </location>
</feature>
<dbReference type="EMBL" id="BART01012395">
    <property type="protein sequence ID" value="GAG80445.1"/>
    <property type="molecule type" value="Genomic_DNA"/>
</dbReference>
<dbReference type="AlphaFoldDB" id="X1AD94"/>
<gene>
    <name evidence="1" type="ORF">S01H4_25898</name>
</gene>
<reference evidence="1" key="1">
    <citation type="journal article" date="2014" name="Front. Microbiol.">
        <title>High frequency of phylogenetically diverse reductive dehalogenase-homologous genes in deep subseafloor sedimentary metagenomes.</title>
        <authorList>
            <person name="Kawai M."/>
            <person name="Futagami T."/>
            <person name="Toyoda A."/>
            <person name="Takaki Y."/>
            <person name="Nishi S."/>
            <person name="Hori S."/>
            <person name="Arai W."/>
            <person name="Tsubouchi T."/>
            <person name="Morono Y."/>
            <person name="Uchiyama I."/>
            <person name="Ito T."/>
            <person name="Fujiyama A."/>
            <person name="Inagaki F."/>
            <person name="Takami H."/>
        </authorList>
    </citation>
    <scope>NUCLEOTIDE SEQUENCE</scope>
    <source>
        <strain evidence="1">Expedition CK06-06</strain>
    </source>
</reference>
<protein>
    <submittedName>
        <fullName evidence="1">Uncharacterized protein</fullName>
    </submittedName>
</protein>